<keyword evidence="1" id="KW-0472">Membrane</keyword>
<protein>
    <submittedName>
        <fullName evidence="2">Uncharacterized protein</fullName>
    </submittedName>
</protein>
<dbReference type="Proteomes" id="UP000601435">
    <property type="component" value="Unassembled WGS sequence"/>
</dbReference>
<evidence type="ECO:0000313" key="3">
    <source>
        <dbReference type="Proteomes" id="UP000601435"/>
    </source>
</evidence>
<evidence type="ECO:0000313" key="2">
    <source>
        <dbReference type="EMBL" id="CAE7588251.1"/>
    </source>
</evidence>
<dbReference type="EMBL" id="CAJNJA010027883">
    <property type="protein sequence ID" value="CAE7588251.1"/>
    <property type="molecule type" value="Genomic_DNA"/>
</dbReference>
<dbReference type="AlphaFoldDB" id="A0A812UN12"/>
<dbReference type="OrthoDB" id="412784at2759"/>
<evidence type="ECO:0000256" key="1">
    <source>
        <dbReference type="SAM" id="Phobius"/>
    </source>
</evidence>
<keyword evidence="1" id="KW-1133">Transmembrane helix</keyword>
<comment type="caution">
    <text evidence="2">The sequence shown here is derived from an EMBL/GenBank/DDBJ whole genome shotgun (WGS) entry which is preliminary data.</text>
</comment>
<gene>
    <name evidence="2" type="ORF">SNEC2469_LOCUS17000</name>
</gene>
<keyword evidence="1" id="KW-0812">Transmembrane</keyword>
<name>A0A812UN12_9DINO</name>
<organism evidence="2 3">
    <name type="scientific">Symbiodinium necroappetens</name>
    <dbReference type="NCBI Taxonomy" id="1628268"/>
    <lineage>
        <taxon>Eukaryota</taxon>
        <taxon>Sar</taxon>
        <taxon>Alveolata</taxon>
        <taxon>Dinophyceae</taxon>
        <taxon>Suessiales</taxon>
        <taxon>Symbiodiniaceae</taxon>
        <taxon>Symbiodinium</taxon>
    </lineage>
</organism>
<proteinExistence type="predicted"/>
<reference evidence="2" key="1">
    <citation type="submission" date="2021-02" db="EMBL/GenBank/DDBJ databases">
        <authorList>
            <person name="Dougan E. K."/>
            <person name="Rhodes N."/>
            <person name="Thang M."/>
            <person name="Chan C."/>
        </authorList>
    </citation>
    <scope>NUCLEOTIDE SEQUENCE</scope>
</reference>
<keyword evidence="3" id="KW-1185">Reference proteome</keyword>
<accession>A0A812UN12</accession>
<feature type="transmembrane region" description="Helical" evidence="1">
    <location>
        <begin position="12"/>
        <end position="29"/>
    </location>
</feature>
<sequence>MNLALGPFGEFYVVIVCAILDVIAMLLMTEPSIPLHQIYAVRFLVGFFEAPWLRCPVGERSADKWSQHRRTVCGDALGLGAWPALFLTFCIGGGYPAAHASQSGQGIINLARQSEERSEGVRLPGKGDGAKNQGPVLGAFVICGRRPIGPSAKQEAAELEKISAMKTRQIASASVSAQQRAAESSREQVMAAAGFSLAMLSADWEEERSACLEEGAHT</sequence>